<keyword evidence="4 7" id="KW-0808">Transferase</keyword>
<evidence type="ECO:0000256" key="5">
    <source>
        <dbReference type="ARBA" id="ARBA00022944"/>
    </source>
</evidence>
<dbReference type="EC" id="2.7.8.44" evidence="7"/>
<dbReference type="InterPro" id="IPR043149">
    <property type="entry name" value="TagF_N"/>
</dbReference>
<proteinExistence type="inferred from homology"/>
<dbReference type="RefSeq" id="WP_046466415.1">
    <property type="nucleotide sequence ID" value="NZ_JAUOQO010000002.1"/>
</dbReference>
<dbReference type="InterPro" id="IPR049698">
    <property type="entry name" value="TarB"/>
</dbReference>
<keyword evidence="6" id="KW-0472">Membrane</keyword>
<dbReference type="InterPro" id="IPR007554">
    <property type="entry name" value="Glycerophosphate_synth"/>
</dbReference>
<comment type="subcellular location">
    <subcellularLocation>
        <location evidence="1">Cell membrane</location>
        <topology evidence="1">Peripheral membrane protein</topology>
    </subcellularLocation>
</comment>
<gene>
    <name evidence="7" type="primary">tarB</name>
    <name evidence="7" type="ORF">Q4528_03245</name>
</gene>
<keyword evidence="3" id="KW-1003">Cell membrane</keyword>
<evidence type="ECO:0000313" key="8">
    <source>
        <dbReference type="Proteomes" id="UP001170310"/>
    </source>
</evidence>
<name>A0AAW7YSM9_9STAP</name>
<evidence type="ECO:0000256" key="4">
    <source>
        <dbReference type="ARBA" id="ARBA00022679"/>
    </source>
</evidence>
<dbReference type="PANTHER" id="PTHR37316">
    <property type="entry name" value="TEICHOIC ACID GLYCEROL-PHOSPHATE PRIMASE"/>
    <property type="match status" value="1"/>
</dbReference>
<dbReference type="SUPFAM" id="SSF53756">
    <property type="entry name" value="UDP-Glycosyltransferase/glycogen phosphorylase"/>
    <property type="match status" value="1"/>
</dbReference>
<evidence type="ECO:0000313" key="7">
    <source>
        <dbReference type="EMBL" id="MDO6573167.1"/>
    </source>
</evidence>
<dbReference type="GO" id="GO:0019350">
    <property type="term" value="P:teichoic acid biosynthetic process"/>
    <property type="evidence" value="ECO:0007669"/>
    <property type="project" value="UniProtKB-KW"/>
</dbReference>
<dbReference type="EMBL" id="JAUOQO010000002">
    <property type="protein sequence ID" value="MDO6573167.1"/>
    <property type="molecule type" value="Genomic_DNA"/>
</dbReference>
<dbReference type="InterPro" id="IPR051612">
    <property type="entry name" value="Teichoic_Acid_Biosynth"/>
</dbReference>
<dbReference type="Proteomes" id="UP001170310">
    <property type="component" value="Unassembled WGS sequence"/>
</dbReference>
<dbReference type="Pfam" id="PF04464">
    <property type="entry name" value="Glyphos_transf"/>
    <property type="match status" value="1"/>
</dbReference>
<protein>
    <submittedName>
        <fullName evidence="7">Teichoic acid glycerol-phosphate primase TarB</fullName>
        <ecNumber evidence="7">2.7.8.44</ecNumber>
    </submittedName>
</protein>
<accession>A0AAW7YSM9</accession>
<comment type="caution">
    <text evidence="7">The sequence shown here is derived from an EMBL/GenBank/DDBJ whole genome shotgun (WGS) entry which is preliminary data.</text>
</comment>
<evidence type="ECO:0000256" key="2">
    <source>
        <dbReference type="ARBA" id="ARBA00010488"/>
    </source>
</evidence>
<dbReference type="Gene3D" id="3.40.50.11820">
    <property type="match status" value="1"/>
</dbReference>
<evidence type="ECO:0000256" key="6">
    <source>
        <dbReference type="ARBA" id="ARBA00023136"/>
    </source>
</evidence>
<dbReference type="NCBIfam" id="NF041711">
    <property type="entry name" value="TagprimaseTarB"/>
    <property type="match status" value="1"/>
</dbReference>
<dbReference type="PANTHER" id="PTHR37316:SF1">
    <property type="entry name" value="TEICHOIC ACID GLYCEROL-PHOSPHATE PRIMASE"/>
    <property type="match status" value="1"/>
</dbReference>
<dbReference type="InterPro" id="IPR043148">
    <property type="entry name" value="TagF_C"/>
</dbReference>
<dbReference type="GO" id="GO:0005886">
    <property type="term" value="C:plasma membrane"/>
    <property type="evidence" value="ECO:0007669"/>
    <property type="project" value="UniProtKB-SubCell"/>
</dbReference>
<comment type="similarity">
    <text evidence="2">Belongs to the CDP-glycerol glycerophosphotransferase family.</text>
</comment>
<evidence type="ECO:0000256" key="3">
    <source>
        <dbReference type="ARBA" id="ARBA00022475"/>
    </source>
</evidence>
<organism evidence="7 8">
    <name type="scientific">Staphylococcus pasteuri_A</name>
    <dbReference type="NCBI Taxonomy" id="3062664"/>
    <lineage>
        <taxon>Bacteria</taxon>
        <taxon>Bacillati</taxon>
        <taxon>Bacillota</taxon>
        <taxon>Bacilli</taxon>
        <taxon>Bacillales</taxon>
        <taxon>Staphylococcaceae</taxon>
        <taxon>Staphylococcus</taxon>
    </lineage>
</organism>
<keyword evidence="8" id="KW-1185">Reference proteome</keyword>
<dbReference type="GO" id="GO:0047355">
    <property type="term" value="F:CDP-glycerol glycerophosphotransferase activity"/>
    <property type="evidence" value="ECO:0007669"/>
    <property type="project" value="InterPro"/>
</dbReference>
<keyword evidence="5" id="KW-0777">Teichoic acid biosynthesis</keyword>
<reference evidence="7" key="1">
    <citation type="submission" date="2023-07" db="EMBL/GenBank/DDBJ databases">
        <title>Genome content predicts the carbon catabolic preferences of heterotrophic bacteria.</title>
        <authorList>
            <person name="Gralka M."/>
        </authorList>
    </citation>
    <scope>NUCLEOTIDE SEQUENCE</scope>
    <source>
        <strain evidence="7">E2R20</strain>
    </source>
</reference>
<dbReference type="Gene3D" id="3.40.50.12580">
    <property type="match status" value="1"/>
</dbReference>
<dbReference type="AlphaFoldDB" id="A0AAW7YSM9"/>
<evidence type="ECO:0000256" key="1">
    <source>
        <dbReference type="ARBA" id="ARBA00004202"/>
    </source>
</evidence>
<sequence>MRVLIKKIYMCVIAIFNLLFRGFKVKQKSIVVMMTFPNDMLPIIERLCAKGYRLTVITTDKHRHHIQNLPNVTYIKAGNKNVIAHIKALSTAKVILIDTYYLMMGAYHKKQNQTVIQTWHASGALKDFGLTDHQVDLNNPSVVNQYKRVYNATDYYLIGADEMGHCFNESFDAQPSQMLRFGLPRLYKYLKTDINKAQKRLKDQYGIQGKLAVYLPTYRENHQENRQINKEHFNSQLPEYTLISHLHPSISNHGTTQDIDTTSLLIMADIIISDYSSIPIEASLLNKPTLFYVYDETEYERVRGLNQFYYDIPNEYKVATEEELITKIQQQDNQLKPLFKNWHKYNTKETLNQVINYIDKLVKE</sequence>